<reference evidence="1 2" key="1">
    <citation type="journal article" date="2021" name="Microbiol. Spectr.">
        <title>A Single Bacterium Capable of Oxidation and Reduction of Iron at Circumneutral pH.</title>
        <authorList>
            <person name="Kato S."/>
            <person name="Ohkuma M."/>
        </authorList>
    </citation>
    <scope>NUCLEOTIDE SEQUENCE [LARGE SCALE GENOMIC DNA]</scope>
    <source>
        <strain evidence="1 2">MIZ03</strain>
    </source>
</reference>
<dbReference type="RefSeq" id="WP_223908424.1">
    <property type="nucleotide sequence ID" value="NZ_AP024238.1"/>
</dbReference>
<evidence type="ECO:0000313" key="1">
    <source>
        <dbReference type="EMBL" id="BCO25903.1"/>
    </source>
</evidence>
<dbReference type="Pfam" id="PF13591">
    <property type="entry name" value="MerR_2"/>
    <property type="match status" value="1"/>
</dbReference>
<proteinExistence type="predicted"/>
<sequence length="114" mass="13068">MIPEQTDWRWLDTRETITSAELSDCCGMSEAELDELVDYCVLEPVAPINQQRAFSAHWVVPLRHASKMRADFDLDIFTVAILLGNLTRIDVLERQVHSLQALLPPEMRPNMGFQ</sequence>
<dbReference type="Gene3D" id="1.10.1660.10">
    <property type="match status" value="1"/>
</dbReference>
<gene>
    <name evidence="1" type="ORF">MIZ03_0782</name>
</gene>
<evidence type="ECO:0000313" key="2">
    <source>
        <dbReference type="Proteomes" id="UP000824366"/>
    </source>
</evidence>
<evidence type="ECO:0008006" key="3">
    <source>
        <dbReference type="Google" id="ProtNLM"/>
    </source>
</evidence>
<name>A0ABN6D325_9BURK</name>
<organism evidence="1 2">
    <name type="scientific">Rhodoferax lithotrophicus</name>
    <dbReference type="NCBI Taxonomy" id="2798804"/>
    <lineage>
        <taxon>Bacteria</taxon>
        <taxon>Pseudomonadati</taxon>
        <taxon>Pseudomonadota</taxon>
        <taxon>Betaproteobacteria</taxon>
        <taxon>Burkholderiales</taxon>
        <taxon>Comamonadaceae</taxon>
        <taxon>Rhodoferax</taxon>
    </lineage>
</organism>
<accession>A0ABN6D325</accession>
<protein>
    <recommendedName>
        <fullName evidence="3">Chaperone modulatory protein CbpM</fullName>
    </recommendedName>
</protein>
<dbReference type="EMBL" id="AP024238">
    <property type="protein sequence ID" value="BCO25903.1"/>
    <property type="molecule type" value="Genomic_DNA"/>
</dbReference>
<keyword evidence="2" id="KW-1185">Reference proteome</keyword>
<dbReference type="Proteomes" id="UP000824366">
    <property type="component" value="Chromosome"/>
</dbReference>